<accession>A0A0G4F1S7</accession>
<evidence type="ECO:0000313" key="3">
    <source>
        <dbReference type="EMBL" id="CEM05459.1"/>
    </source>
</evidence>
<dbReference type="VEuPathDB" id="CryptoDB:Cvel_14627"/>
<keyword evidence="2" id="KW-0732">Signal</keyword>
<evidence type="ECO:0000256" key="1">
    <source>
        <dbReference type="SAM" id="MobiDB-lite"/>
    </source>
</evidence>
<dbReference type="SUPFAM" id="SSF75005">
    <property type="entry name" value="Arabinanase/levansucrase/invertase"/>
    <property type="match status" value="1"/>
</dbReference>
<dbReference type="AlphaFoldDB" id="A0A0G4F1S7"/>
<reference evidence="3" key="1">
    <citation type="submission" date="2014-11" db="EMBL/GenBank/DDBJ databases">
        <authorList>
            <person name="Otto D Thomas"/>
            <person name="Naeem Raeece"/>
        </authorList>
    </citation>
    <scope>NUCLEOTIDE SEQUENCE</scope>
</reference>
<sequence length="289" mass="30902">MPSRADFICGLLPLLLTTAKACSSDLDCSLNGRCVSSNCECSDIWTGLACDILKTSQPARIESYGGQKNFASWGGNVIAFGGKFHLYVAEMVGQCGLQTWTTNSQIVHATSDTIDGPFEKEDVAVAPWAHNPQIVHVPSHLRAGGGDLFVLFHIGDGTGSETRDCSKSLRHCAVSPSPSPPPRDGQAPFHTAPSPEGPWTLQHLPFDCNNPAPMLRTDGSWMLICNGGGWVLWSAPELAGPWTIAAKLSRPAASLGAGVHYEDPFLWEDDGGHLHALGHAYNNTTPCDK</sequence>
<dbReference type="EMBL" id="CDMZ01000051">
    <property type="protein sequence ID" value="CEM05459.1"/>
    <property type="molecule type" value="Genomic_DNA"/>
</dbReference>
<feature type="signal peptide" evidence="2">
    <location>
        <begin position="1"/>
        <end position="21"/>
    </location>
</feature>
<proteinExistence type="predicted"/>
<feature type="region of interest" description="Disordered" evidence="1">
    <location>
        <begin position="170"/>
        <end position="196"/>
    </location>
</feature>
<gene>
    <name evidence="3" type="ORF">Cvel_14627</name>
</gene>
<dbReference type="Gene3D" id="2.115.10.20">
    <property type="entry name" value="Glycosyl hydrolase domain, family 43"/>
    <property type="match status" value="1"/>
</dbReference>
<feature type="chain" id="PRO_5005187967" description="EGF-like domain-containing protein" evidence="2">
    <location>
        <begin position="22"/>
        <end position="289"/>
    </location>
</feature>
<dbReference type="InterPro" id="IPR023296">
    <property type="entry name" value="Glyco_hydro_beta-prop_sf"/>
</dbReference>
<evidence type="ECO:0008006" key="4">
    <source>
        <dbReference type="Google" id="ProtNLM"/>
    </source>
</evidence>
<name>A0A0G4F1S7_9ALVE</name>
<organism evidence="3">
    <name type="scientific">Chromera velia CCMP2878</name>
    <dbReference type="NCBI Taxonomy" id="1169474"/>
    <lineage>
        <taxon>Eukaryota</taxon>
        <taxon>Sar</taxon>
        <taxon>Alveolata</taxon>
        <taxon>Colpodellida</taxon>
        <taxon>Chromeraceae</taxon>
        <taxon>Chromera</taxon>
    </lineage>
</organism>
<evidence type="ECO:0000256" key="2">
    <source>
        <dbReference type="SAM" id="SignalP"/>
    </source>
</evidence>
<protein>
    <recommendedName>
        <fullName evidence="4">EGF-like domain-containing protein</fullName>
    </recommendedName>
</protein>